<reference evidence="2" key="1">
    <citation type="submission" date="2013-07" db="EMBL/GenBank/DDBJ databases">
        <title>The genome of Eucalyptus grandis.</title>
        <authorList>
            <person name="Schmutz J."/>
            <person name="Hayes R."/>
            <person name="Myburg A."/>
            <person name="Tuskan G."/>
            <person name="Grattapaglia D."/>
            <person name="Rokhsar D.S."/>
        </authorList>
    </citation>
    <scope>NUCLEOTIDE SEQUENCE</scope>
    <source>
        <tissue evidence="2">Leaf extractions</tissue>
    </source>
</reference>
<dbReference type="Pfam" id="PF14223">
    <property type="entry name" value="Retrotran_gag_2"/>
    <property type="match status" value="1"/>
</dbReference>
<evidence type="ECO:0000313" key="2">
    <source>
        <dbReference type="EMBL" id="KCW82072.1"/>
    </source>
</evidence>
<gene>
    <name evidence="2" type="ORF">EUGRSUZ_C03442</name>
</gene>
<dbReference type="Gramene" id="KCW82072">
    <property type="protein sequence ID" value="KCW82072"/>
    <property type="gene ID" value="EUGRSUZ_C03442"/>
</dbReference>
<proteinExistence type="predicted"/>
<feature type="region of interest" description="Disordered" evidence="1">
    <location>
        <begin position="191"/>
        <end position="231"/>
    </location>
</feature>
<dbReference type="InParanoid" id="A0A059CUM8"/>
<dbReference type="PANTHER" id="PTHR35317">
    <property type="entry name" value="OS04G0629600 PROTEIN"/>
    <property type="match status" value="1"/>
</dbReference>
<protein>
    <submittedName>
        <fullName evidence="2">Uncharacterized protein</fullName>
    </submittedName>
</protein>
<dbReference type="OMA" id="VMACEST"/>
<name>A0A059CUM8_EUCGR</name>
<organism evidence="2">
    <name type="scientific">Eucalyptus grandis</name>
    <name type="common">Flooded gum</name>
    <dbReference type="NCBI Taxonomy" id="71139"/>
    <lineage>
        <taxon>Eukaryota</taxon>
        <taxon>Viridiplantae</taxon>
        <taxon>Streptophyta</taxon>
        <taxon>Embryophyta</taxon>
        <taxon>Tracheophyta</taxon>
        <taxon>Spermatophyta</taxon>
        <taxon>Magnoliopsida</taxon>
        <taxon>eudicotyledons</taxon>
        <taxon>Gunneridae</taxon>
        <taxon>Pentapetalae</taxon>
        <taxon>rosids</taxon>
        <taxon>malvids</taxon>
        <taxon>Myrtales</taxon>
        <taxon>Myrtaceae</taxon>
        <taxon>Myrtoideae</taxon>
        <taxon>Eucalypteae</taxon>
        <taxon>Eucalyptus</taxon>
    </lineage>
</organism>
<accession>A0A059CUM8</accession>
<sequence>MRAYLEGCDFWEAVEQDYEVAPLPDNPTVNQIKFYKERTTRKEKAKSCLYAAVSPAIFSRVMACESTKAIWDFLKAEYQGDEMIRSMKGLNLITKFERLQMKESETMKEYSDKLISIANQAKVLGTNLSDNRLVQKILVSLPERFEATIAFLEYTKDLSQIKLVELLNALQAQEQRRLMRLEGSTKGALLAKEQHNVGGKVKKWKGKKGNGSSGSEAAAGENSAGNSKDNW</sequence>
<dbReference type="PANTHER" id="PTHR35317:SF24">
    <property type="entry name" value="RETROVIRUS-RELATED POL POLYPROTEIN FROM TRANSPOSON TNT 1-94"/>
    <property type="match status" value="1"/>
</dbReference>
<feature type="compositionally biased region" description="Low complexity" evidence="1">
    <location>
        <begin position="213"/>
        <end position="231"/>
    </location>
</feature>
<dbReference type="AlphaFoldDB" id="A0A059CUM8"/>
<evidence type="ECO:0000256" key="1">
    <source>
        <dbReference type="SAM" id="MobiDB-lite"/>
    </source>
</evidence>
<dbReference type="EMBL" id="KK198755">
    <property type="protein sequence ID" value="KCW82072.1"/>
    <property type="molecule type" value="Genomic_DNA"/>
</dbReference>